<keyword evidence="5" id="KW-1185">Reference proteome</keyword>
<accession>A0AAV5DZX9</accession>
<evidence type="ECO:0000313" key="5">
    <source>
        <dbReference type="Proteomes" id="UP001054889"/>
    </source>
</evidence>
<dbReference type="SUPFAM" id="SSF51011">
    <property type="entry name" value="Glycosyl hydrolase domain"/>
    <property type="match status" value="1"/>
</dbReference>
<dbReference type="AlphaFoldDB" id="A0AAV5DZX9"/>
<dbReference type="EMBL" id="BQKI01000072">
    <property type="protein sequence ID" value="GJN15724.1"/>
    <property type="molecule type" value="Genomic_DNA"/>
</dbReference>
<dbReference type="GO" id="GO:0005975">
    <property type="term" value="P:carbohydrate metabolic process"/>
    <property type="evidence" value="ECO:0007669"/>
    <property type="project" value="InterPro"/>
</dbReference>
<gene>
    <name evidence="4" type="primary">gb02662</name>
    <name evidence="4" type="ORF">PR202_gb02662</name>
</gene>
<sequence>MAQLPCVSVARPLLAVPPSRGRWHGPRVRRPNAAGRRVAAGVRAAAVDAEVDDEDDDDDEEEVPVERYALGGACKVLAGMPEPLGATALAGGVNFAVYSSGASAAALCLFTPDDLNASQVTEEVPLHRKFNRTGNVWHVFIEGEQLHTMLYGYRFDGEFAPERGQYYDVSNIMVDPYAKFDWQGDLPLSYHQKDLIIYEMHLRGFTKHDSSNTQHPGTYIGAVSKLDYLKELGVNCVELMPCHEFNELEYYSSSSKYWVTEMHVDGFRFDLASIMTRGCSLWDPVNVYGSPLEGDMITTGTPLVSPPLVEMISNDPILGGVKYRDTVRQFIKGTDGFAGAFAECLCGSPHLYQEGEFASLSVRRLRKRQMRNFFVCLMVSQGVPMFYMGDEYGHTKGGNNNTYCHDHYVNYFRWDKKEEHSSDLYRFCRLMTKFRQECESLGLEDFPTSERLQWHGHQPGRPDWSEGSRFVAFSMKDETKGEIYVAFNTSHLPVVVGLPERPGYRWEPVVDTGKPAPYDFLTGDLPGRMLTIHQFSHFLTSNLYLMLSYSSIILVSRPDV</sequence>
<reference evidence="4" key="2">
    <citation type="submission" date="2021-12" db="EMBL/GenBank/DDBJ databases">
        <title>Resequencing data analysis of finger millet.</title>
        <authorList>
            <person name="Hatakeyama M."/>
            <person name="Aluri S."/>
            <person name="Balachadran M.T."/>
            <person name="Sivarajan S.R."/>
            <person name="Poveda L."/>
            <person name="Shimizu-Inatsugi R."/>
            <person name="Schlapbach R."/>
            <person name="Sreeman S.M."/>
            <person name="Shimizu K.K."/>
        </authorList>
    </citation>
    <scope>NUCLEOTIDE SEQUENCE</scope>
</reference>
<evidence type="ECO:0000259" key="3">
    <source>
        <dbReference type="Pfam" id="PF21156"/>
    </source>
</evidence>
<feature type="domain" description="Isoamylase 1-3-like C-terminal" evidence="3">
    <location>
        <begin position="453"/>
        <end position="554"/>
    </location>
</feature>
<dbReference type="GO" id="GO:0004553">
    <property type="term" value="F:hydrolase activity, hydrolyzing O-glycosyl compounds"/>
    <property type="evidence" value="ECO:0007669"/>
    <property type="project" value="InterPro"/>
</dbReference>
<dbReference type="Proteomes" id="UP001054889">
    <property type="component" value="Unassembled WGS sequence"/>
</dbReference>
<evidence type="ECO:0000256" key="1">
    <source>
        <dbReference type="ARBA" id="ARBA00008061"/>
    </source>
</evidence>
<dbReference type="CDD" id="cd02856">
    <property type="entry name" value="E_set_GDE_Isoamylase_N"/>
    <property type="match status" value="1"/>
</dbReference>
<proteinExistence type="inferred from homology"/>
<dbReference type="Gene3D" id="2.60.40.10">
    <property type="entry name" value="Immunoglobulins"/>
    <property type="match status" value="1"/>
</dbReference>
<dbReference type="PANTHER" id="PTHR43002">
    <property type="entry name" value="GLYCOGEN DEBRANCHING ENZYME"/>
    <property type="match status" value="1"/>
</dbReference>
<dbReference type="InterPro" id="IPR013780">
    <property type="entry name" value="Glyco_hydro_b"/>
</dbReference>
<dbReference type="SUPFAM" id="SSF81296">
    <property type="entry name" value="E set domains"/>
    <property type="match status" value="1"/>
</dbReference>
<dbReference type="Gene3D" id="2.60.40.1180">
    <property type="entry name" value="Golgi alpha-mannosidase II"/>
    <property type="match status" value="1"/>
</dbReference>
<dbReference type="SUPFAM" id="SSF51445">
    <property type="entry name" value="(Trans)glycosidases"/>
    <property type="match status" value="1"/>
</dbReference>
<dbReference type="Pfam" id="PF21156">
    <property type="entry name" value="ISOA1-3_C"/>
    <property type="match status" value="1"/>
</dbReference>
<dbReference type="InterPro" id="IPR044505">
    <property type="entry name" value="GlgX_Isoamylase_N_E_set"/>
</dbReference>
<dbReference type="InterPro" id="IPR048650">
    <property type="entry name" value="ISOA1-3-like_C"/>
</dbReference>
<reference evidence="4" key="1">
    <citation type="journal article" date="2018" name="DNA Res.">
        <title>Multiple hybrid de novo genome assembly of finger millet, an orphan allotetraploid crop.</title>
        <authorList>
            <person name="Hatakeyama M."/>
            <person name="Aluri S."/>
            <person name="Balachadran M.T."/>
            <person name="Sivarajan S.R."/>
            <person name="Patrignani A."/>
            <person name="Gruter S."/>
            <person name="Poveda L."/>
            <person name="Shimizu-Inatsugi R."/>
            <person name="Baeten J."/>
            <person name="Francoijs K.J."/>
            <person name="Nataraja K.N."/>
            <person name="Reddy Y.A.N."/>
            <person name="Phadnis S."/>
            <person name="Ravikumar R.L."/>
            <person name="Schlapbach R."/>
            <person name="Sreeman S.M."/>
            <person name="Shimizu K.K."/>
        </authorList>
    </citation>
    <scope>NUCLEOTIDE SEQUENCE</scope>
</reference>
<dbReference type="Pfam" id="PF02922">
    <property type="entry name" value="CBM_48"/>
    <property type="match status" value="1"/>
</dbReference>
<dbReference type="InterPro" id="IPR014756">
    <property type="entry name" value="Ig_E-set"/>
</dbReference>
<evidence type="ECO:0000259" key="2">
    <source>
        <dbReference type="Pfam" id="PF02922"/>
    </source>
</evidence>
<evidence type="ECO:0000313" key="4">
    <source>
        <dbReference type="EMBL" id="GJN15724.1"/>
    </source>
</evidence>
<protein>
    <recommendedName>
        <fullName evidence="6">Glycosyl hydrolase family 13 catalytic domain-containing protein</fullName>
    </recommendedName>
</protein>
<name>A0AAV5DZX9_ELECO</name>
<dbReference type="Gene3D" id="3.20.20.80">
    <property type="entry name" value="Glycosidases"/>
    <property type="match status" value="2"/>
</dbReference>
<dbReference type="InterPro" id="IPR013783">
    <property type="entry name" value="Ig-like_fold"/>
</dbReference>
<organism evidence="4 5">
    <name type="scientific">Eleusine coracana subsp. coracana</name>
    <dbReference type="NCBI Taxonomy" id="191504"/>
    <lineage>
        <taxon>Eukaryota</taxon>
        <taxon>Viridiplantae</taxon>
        <taxon>Streptophyta</taxon>
        <taxon>Embryophyta</taxon>
        <taxon>Tracheophyta</taxon>
        <taxon>Spermatophyta</taxon>
        <taxon>Magnoliopsida</taxon>
        <taxon>Liliopsida</taxon>
        <taxon>Poales</taxon>
        <taxon>Poaceae</taxon>
        <taxon>PACMAD clade</taxon>
        <taxon>Chloridoideae</taxon>
        <taxon>Cynodonteae</taxon>
        <taxon>Eleusininae</taxon>
        <taxon>Eleusine</taxon>
    </lineage>
</organism>
<dbReference type="InterPro" id="IPR004193">
    <property type="entry name" value="Glyco_hydro_13_N"/>
</dbReference>
<feature type="domain" description="Glycoside hydrolase family 13 N-terminal" evidence="2">
    <location>
        <begin position="83"/>
        <end position="178"/>
    </location>
</feature>
<comment type="caution">
    <text evidence="4">The sequence shown here is derived from an EMBL/GenBank/DDBJ whole genome shotgun (WGS) entry which is preliminary data.</text>
</comment>
<dbReference type="InterPro" id="IPR017853">
    <property type="entry name" value="GH"/>
</dbReference>
<comment type="similarity">
    <text evidence="1">Belongs to the glycosyl hydrolase 13 family.</text>
</comment>
<evidence type="ECO:0008006" key="6">
    <source>
        <dbReference type="Google" id="ProtNLM"/>
    </source>
</evidence>